<dbReference type="SUPFAM" id="SSF53756">
    <property type="entry name" value="UDP-Glycosyltransferase/glycogen phosphorylase"/>
    <property type="match status" value="1"/>
</dbReference>
<protein>
    <submittedName>
        <fullName evidence="2">Glycosyltransferase</fullName>
        <ecNumber evidence="2">2.4.-.-</ecNumber>
    </submittedName>
</protein>
<name>A0ABT5J7W8_RHOTP</name>
<reference evidence="2" key="1">
    <citation type="journal article" date="2023" name="Microbiol Resour">
        <title>Genome Sequences of Rhodoplanes serenus and Two Thermotolerant Strains, Rhodoplanes tepidamans and 'Rhodoplanes cryptolactis,' Further Refine the Genus.</title>
        <authorList>
            <person name="Rayyan A.A."/>
            <person name="Kyndt J.A."/>
        </authorList>
    </citation>
    <scope>NUCLEOTIDE SEQUENCE</scope>
    <source>
        <strain evidence="2">DSM 9987</strain>
    </source>
</reference>
<comment type="caution">
    <text evidence="2">The sequence shown here is derived from an EMBL/GenBank/DDBJ whole genome shotgun (WGS) entry which is preliminary data.</text>
</comment>
<evidence type="ECO:0000313" key="3">
    <source>
        <dbReference type="Proteomes" id="UP001165652"/>
    </source>
</evidence>
<accession>A0ABT5J7W8</accession>
<reference evidence="2" key="2">
    <citation type="submission" date="2023-02" db="EMBL/GenBank/DDBJ databases">
        <authorList>
            <person name="Rayyan A."/>
            <person name="Meyer T."/>
            <person name="Kyndt J.A."/>
        </authorList>
    </citation>
    <scope>NUCLEOTIDE SEQUENCE</scope>
    <source>
        <strain evidence="2">DSM 9987</strain>
    </source>
</reference>
<dbReference type="EMBL" id="JAQQLI010000008">
    <property type="protein sequence ID" value="MDC7785481.1"/>
    <property type="molecule type" value="Genomic_DNA"/>
</dbReference>
<dbReference type="Pfam" id="PF13524">
    <property type="entry name" value="Glyco_trans_1_2"/>
    <property type="match status" value="1"/>
</dbReference>
<keyword evidence="2" id="KW-0328">Glycosyltransferase</keyword>
<dbReference type="RefSeq" id="WP_272776327.1">
    <property type="nucleotide sequence ID" value="NZ_JAQQLI010000008.1"/>
</dbReference>
<dbReference type="Proteomes" id="UP001165652">
    <property type="component" value="Unassembled WGS sequence"/>
</dbReference>
<proteinExistence type="predicted"/>
<organism evidence="2 3">
    <name type="scientific">Rhodoplanes tepidamans</name>
    <name type="common">Rhodoplanes cryptolactis</name>
    <dbReference type="NCBI Taxonomy" id="200616"/>
    <lineage>
        <taxon>Bacteria</taxon>
        <taxon>Pseudomonadati</taxon>
        <taxon>Pseudomonadota</taxon>
        <taxon>Alphaproteobacteria</taxon>
        <taxon>Hyphomicrobiales</taxon>
        <taxon>Nitrobacteraceae</taxon>
        <taxon>Rhodoplanes</taxon>
    </lineage>
</organism>
<dbReference type="InterPro" id="IPR055259">
    <property type="entry name" value="YkvP/CgeB_Glyco_trans-like"/>
</dbReference>
<sequence>MKIVVFGLTVSSSWGNGHATLWRGLIAALAARGHQVVFFERDVPWYATNRDLTALPDGELVLYRDLAEEAARVDRALIDADVAIVTSYCPDGPDAAALVLDAARPVKVFYDLDTPVTLATLREGEHVPYLPADGLAGFDLVLSYTGGRALDELITRLGARRTAPLYGHVDPRVHHRVPPVSHYVADLSYLGTYAQDRQAALDAFLVQPAARRRNKRFLIGGAQYPQEFPWGDNIWFVRHLPPSEHPAFFSSSRLTLNITRRAMATMGWCPSGRLFEAAACGTALVTDDWDGLESFFTPGAEVLVARNSPDIDAALDLSDAEIAGIGRAARERVLSAHTSMHRAIAFEHLIETTAAPGVATAPRPDDTVPSRAWET</sequence>
<dbReference type="EC" id="2.4.-.-" evidence="2"/>
<keyword evidence="3" id="KW-1185">Reference proteome</keyword>
<gene>
    <name evidence="2" type="ORF">PQJ73_07285</name>
</gene>
<feature type="domain" description="Spore protein YkvP/CgeB glycosyl transferase-like" evidence="1">
    <location>
        <begin position="203"/>
        <end position="346"/>
    </location>
</feature>
<evidence type="ECO:0000259" key="1">
    <source>
        <dbReference type="Pfam" id="PF13524"/>
    </source>
</evidence>
<evidence type="ECO:0000313" key="2">
    <source>
        <dbReference type="EMBL" id="MDC7785481.1"/>
    </source>
</evidence>
<keyword evidence="2" id="KW-0808">Transferase</keyword>
<dbReference type="Gene3D" id="3.40.50.2000">
    <property type="entry name" value="Glycogen Phosphorylase B"/>
    <property type="match status" value="2"/>
</dbReference>
<dbReference type="GO" id="GO:0016757">
    <property type="term" value="F:glycosyltransferase activity"/>
    <property type="evidence" value="ECO:0007669"/>
    <property type="project" value="UniProtKB-KW"/>
</dbReference>